<dbReference type="EMBL" id="LS483469">
    <property type="protein sequence ID" value="SQI33371.1"/>
    <property type="molecule type" value="Genomic_DNA"/>
</dbReference>
<dbReference type="Pfam" id="PF00501">
    <property type="entry name" value="AMP-binding"/>
    <property type="match status" value="1"/>
</dbReference>
<protein>
    <submittedName>
        <fullName evidence="3">Probable long-chain-fatty-acid--CoA ligase FadD23</fullName>
        <ecNumber evidence="3">6.2.1.3</ecNumber>
    </submittedName>
</protein>
<feature type="domain" description="AMP-dependent synthetase/ligase" evidence="2">
    <location>
        <begin position="22"/>
        <end position="124"/>
    </location>
</feature>
<dbReference type="InterPro" id="IPR042099">
    <property type="entry name" value="ANL_N_sf"/>
</dbReference>
<proteinExistence type="inferred from homology"/>
<evidence type="ECO:0000313" key="3">
    <source>
        <dbReference type="EMBL" id="SQI33371.1"/>
    </source>
</evidence>
<accession>A0A2X4U2U0</accession>
<name>A0A2X4U2U0_SERPL</name>
<evidence type="ECO:0000256" key="1">
    <source>
        <dbReference type="ARBA" id="ARBA00006432"/>
    </source>
</evidence>
<dbReference type="Gene3D" id="3.40.50.12780">
    <property type="entry name" value="N-terminal domain of ligase-like"/>
    <property type="match status" value="1"/>
</dbReference>
<dbReference type="PANTHER" id="PTHR22754">
    <property type="entry name" value="DISCO-INTERACTING PROTEIN 2 DIP2 -RELATED"/>
    <property type="match status" value="1"/>
</dbReference>
<sequence>MPSHQLFNRGFNSFNQLLPELAVQHTDKTAFEFLRSAKEIKNQSYRQLHQRAASLASALQQYGHRGDRVILLYPDGEDFIGAFFGCLYAGMIAVPVPMPAKASGSAWERFIGVLRNAKTEFIVTTGKGAETLISLSLPLAPLFLPLINCPPWHYRWGIAFSISIAIFQGRLTLHR</sequence>
<dbReference type="SUPFAM" id="SSF56801">
    <property type="entry name" value="Acetyl-CoA synthetase-like"/>
    <property type="match status" value="1"/>
</dbReference>
<dbReference type="AlphaFoldDB" id="A0A2X4U2U0"/>
<organism evidence="3 4">
    <name type="scientific">Serratia plymuthica</name>
    <dbReference type="NCBI Taxonomy" id="82996"/>
    <lineage>
        <taxon>Bacteria</taxon>
        <taxon>Pseudomonadati</taxon>
        <taxon>Pseudomonadota</taxon>
        <taxon>Gammaproteobacteria</taxon>
        <taxon>Enterobacterales</taxon>
        <taxon>Yersiniaceae</taxon>
        <taxon>Serratia</taxon>
    </lineage>
</organism>
<dbReference type="PANTHER" id="PTHR22754:SF32">
    <property type="entry name" value="DISCO-INTERACTING PROTEIN 2"/>
    <property type="match status" value="1"/>
</dbReference>
<keyword evidence="3" id="KW-0436">Ligase</keyword>
<dbReference type="InterPro" id="IPR000873">
    <property type="entry name" value="AMP-dep_synth/lig_dom"/>
</dbReference>
<evidence type="ECO:0000313" key="4">
    <source>
        <dbReference type="Proteomes" id="UP000248897"/>
    </source>
</evidence>
<dbReference type="GO" id="GO:0005886">
    <property type="term" value="C:plasma membrane"/>
    <property type="evidence" value="ECO:0007669"/>
    <property type="project" value="TreeGrafter"/>
</dbReference>
<comment type="similarity">
    <text evidence="1">Belongs to the ATP-dependent AMP-binding enzyme family.</text>
</comment>
<dbReference type="Proteomes" id="UP000248897">
    <property type="component" value="Chromosome 1"/>
</dbReference>
<dbReference type="EC" id="6.2.1.3" evidence="3"/>
<reference evidence="3 4" key="1">
    <citation type="submission" date="2018-06" db="EMBL/GenBank/DDBJ databases">
        <authorList>
            <consortium name="Pathogen Informatics"/>
            <person name="Doyle S."/>
        </authorList>
    </citation>
    <scope>NUCLEOTIDE SEQUENCE [LARGE SCALE GENOMIC DNA]</scope>
    <source>
        <strain evidence="3 4">NCTC12961</strain>
    </source>
</reference>
<evidence type="ECO:0000259" key="2">
    <source>
        <dbReference type="Pfam" id="PF00501"/>
    </source>
</evidence>
<gene>
    <name evidence="3" type="ORF">NCTC12961_01417</name>
</gene>
<dbReference type="GO" id="GO:0006633">
    <property type="term" value="P:fatty acid biosynthetic process"/>
    <property type="evidence" value="ECO:0007669"/>
    <property type="project" value="TreeGrafter"/>
</dbReference>
<dbReference type="GO" id="GO:0070566">
    <property type="term" value="F:adenylyltransferase activity"/>
    <property type="evidence" value="ECO:0007669"/>
    <property type="project" value="TreeGrafter"/>
</dbReference>
<dbReference type="GO" id="GO:0004467">
    <property type="term" value="F:long-chain fatty acid-CoA ligase activity"/>
    <property type="evidence" value="ECO:0007669"/>
    <property type="project" value="UniProtKB-EC"/>
</dbReference>